<comment type="similarity">
    <text evidence="1 4">Belongs to the aldehyde dehydrogenase family.</text>
</comment>
<feature type="non-terminal residue" evidence="6">
    <location>
        <position position="272"/>
    </location>
</feature>
<evidence type="ECO:0000313" key="7">
    <source>
        <dbReference type="Proteomes" id="UP000199356"/>
    </source>
</evidence>
<dbReference type="PANTHER" id="PTHR43353">
    <property type="entry name" value="SUCCINATE-SEMIALDEHYDE DEHYDROGENASE, MITOCHONDRIAL"/>
    <property type="match status" value="1"/>
</dbReference>
<dbReference type="InterPro" id="IPR015590">
    <property type="entry name" value="Aldehyde_DH_dom"/>
</dbReference>
<dbReference type="GO" id="GO:0004777">
    <property type="term" value="F:succinate-semialdehyde dehydrogenase (NAD+) activity"/>
    <property type="evidence" value="ECO:0007669"/>
    <property type="project" value="TreeGrafter"/>
</dbReference>
<name>A0A1I5MY52_9RHOB</name>
<gene>
    <name evidence="6" type="ORF">SAMN04488047_1031</name>
</gene>
<evidence type="ECO:0000256" key="4">
    <source>
        <dbReference type="RuleBase" id="RU003345"/>
    </source>
</evidence>
<dbReference type="Pfam" id="PF00171">
    <property type="entry name" value="Aldedh"/>
    <property type="match status" value="1"/>
</dbReference>
<dbReference type="InterPro" id="IPR016162">
    <property type="entry name" value="Ald_DH_N"/>
</dbReference>
<feature type="domain" description="Aldehyde dehydrogenase" evidence="5">
    <location>
        <begin position="20"/>
        <end position="272"/>
    </location>
</feature>
<dbReference type="InterPro" id="IPR016161">
    <property type="entry name" value="Ald_DH/histidinol_DH"/>
</dbReference>
<dbReference type="PANTHER" id="PTHR43353:SF5">
    <property type="entry name" value="SUCCINATE-SEMIALDEHYDE DEHYDROGENASE, MITOCHONDRIAL"/>
    <property type="match status" value="1"/>
</dbReference>
<keyword evidence="7" id="KW-1185">Reference proteome</keyword>
<protein>
    <submittedName>
        <fullName evidence="6">Aldehyde dehydrogenase family protein</fullName>
    </submittedName>
</protein>
<dbReference type="STRING" id="441119.SAMN04488047_1031"/>
<proteinExistence type="inferred from homology"/>
<evidence type="ECO:0000256" key="3">
    <source>
        <dbReference type="PROSITE-ProRule" id="PRU10007"/>
    </source>
</evidence>
<dbReference type="InterPro" id="IPR029510">
    <property type="entry name" value="Ald_DH_CS_GLU"/>
</dbReference>
<keyword evidence="2 4" id="KW-0560">Oxidoreductase</keyword>
<dbReference type="EMBL" id="FOXA01000003">
    <property type="protein sequence ID" value="SFP14342.1"/>
    <property type="molecule type" value="Genomic_DNA"/>
</dbReference>
<reference evidence="6 7" key="1">
    <citation type="submission" date="2016-10" db="EMBL/GenBank/DDBJ databases">
        <authorList>
            <person name="de Groot N.N."/>
        </authorList>
    </citation>
    <scope>NUCLEOTIDE SEQUENCE [LARGE SCALE GENOMIC DNA]</scope>
    <source>
        <strain evidence="6 7">DSM 19547</strain>
    </source>
</reference>
<dbReference type="OrthoDB" id="9812625at2"/>
<organism evidence="6 7">
    <name type="scientific">Tranquillimonas alkanivorans</name>
    <dbReference type="NCBI Taxonomy" id="441119"/>
    <lineage>
        <taxon>Bacteria</taxon>
        <taxon>Pseudomonadati</taxon>
        <taxon>Pseudomonadota</taxon>
        <taxon>Alphaproteobacteria</taxon>
        <taxon>Rhodobacterales</taxon>
        <taxon>Roseobacteraceae</taxon>
        <taxon>Tranquillimonas</taxon>
    </lineage>
</organism>
<dbReference type="FunFam" id="3.40.605.10:FF:000007">
    <property type="entry name" value="NAD/NADP-dependent betaine aldehyde dehydrogenase"/>
    <property type="match status" value="1"/>
</dbReference>
<evidence type="ECO:0000256" key="2">
    <source>
        <dbReference type="ARBA" id="ARBA00023002"/>
    </source>
</evidence>
<dbReference type="Proteomes" id="UP000199356">
    <property type="component" value="Unassembled WGS sequence"/>
</dbReference>
<dbReference type="GO" id="GO:0009450">
    <property type="term" value="P:gamma-aminobutyric acid catabolic process"/>
    <property type="evidence" value="ECO:0007669"/>
    <property type="project" value="TreeGrafter"/>
</dbReference>
<evidence type="ECO:0000313" key="6">
    <source>
        <dbReference type="EMBL" id="SFP14342.1"/>
    </source>
</evidence>
<dbReference type="PROSITE" id="PS00687">
    <property type="entry name" value="ALDEHYDE_DEHYDR_GLU"/>
    <property type="match status" value="1"/>
</dbReference>
<dbReference type="InterPro" id="IPR050740">
    <property type="entry name" value="Aldehyde_DH_Superfamily"/>
</dbReference>
<evidence type="ECO:0000256" key="1">
    <source>
        <dbReference type="ARBA" id="ARBA00009986"/>
    </source>
</evidence>
<evidence type="ECO:0000259" key="5">
    <source>
        <dbReference type="Pfam" id="PF00171"/>
    </source>
</evidence>
<feature type="active site" evidence="3">
    <location>
        <position position="257"/>
    </location>
</feature>
<dbReference type="RefSeq" id="WP_143096110.1">
    <property type="nucleotide sequence ID" value="NZ_FOXA01000003.1"/>
</dbReference>
<dbReference type="SUPFAM" id="SSF53720">
    <property type="entry name" value="ALDH-like"/>
    <property type="match status" value="1"/>
</dbReference>
<dbReference type="Gene3D" id="3.40.605.10">
    <property type="entry name" value="Aldehyde Dehydrogenase, Chain A, domain 1"/>
    <property type="match status" value="1"/>
</dbReference>
<dbReference type="AlphaFoldDB" id="A0A1I5MY52"/>
<accession>A0A1I5MY52</accession>
<sequence length="272" mass="28909">MLQNPDAESLPKDLWIDGAWRAGAEGARFDVLNPADESVLASVASAEIADADAALDAAHAAFADWAGRTPRARSEVLRKAWELMTKRLDEFARLITLENGKALSDAKAEATYAAEFFRWFAEEAVRADGMITRGPSTGARIVVQHKPAGIAVLVTPWNYPAAMGTRKIAPALAAGCPVIIKPASETPLTMLALMPILEEAGVPKGVVNVLPSRNTGKLVDHLLHDPRVRVVSFTGSTGVGRTLLKSAADQVLTPAMELGGNAPLIVFEDADL</sequence>